<dbReference type="InterPro" id="IPR012340">
    <property type="entry name" value="NA-bd_OB-fold"/>
</dbReference>
<dbReference type="InterPro" id="IPR043502">
    <property type="entry name" value="DNA/RNA_pol_sf"/>
</dbReference>
<dbReference type="CDD" id="cd01650">
    <property type="entry name" value="RT_nLTR_like"/>
    <property type="match status" value="1"/>
</dbReference>
<dbReference type="SUPFAM" id="SSF56672">
    <property type="entry name" value="DNA/RNA polymerases"/>
    <property type="match status" value="1"/>
</dbReference>
<evidence type="ECO:0000259" key="3">
    <source>
        <dbReference type="Pfam" id="PF00313"/>
    </source>
</evidence>
<protein>
    <recommendedName>
        <fullName evidence="6">RNA-directed DNA polymerase</fullName>
    </recommendedName>
</protein>
<dbReference type="GO" id="GO:0003676">
    <property type="term" value="F:nucleic acid binding"/>
    <property type="evidence" value="ECO:0007669"/>
    <property type="project" value="InterPro"/>
</dbReference>
<evidence type="ECO:0000313" key="4">
    <source>
        <dbReference type="EMBL" id="CAE8678052.1"/>
    </source>
</evidence>
<dbReference type="PANTHER" id="PTHR36688">
    <property type="entry name" value="ENDO/EXONUCLEASE/PHOSPHATASE DOMAIN-CONTAINING PROTEIN"/>
    <property type="match status" value="1"/>
</dbReference>
<feature type="domain" description="CSD" evidence="3">
    <location>
        <begin position="729"/>
        <end position="807"/>
    </location>
</feature>
<sequence>MESWRSHFSTVASNLSSSFDQTQFNRIRRRIRRARSQLSPAVFDVPFSVAELLAALRYCHFGKAPGPDNLPYDAFHVDLLWWRQAVLAFLELCRIYACVPSVWKQGVVIPLHKGGESSDLNTYRPITLTCCFAKVLERMILNRVQPVVDPMLDSSQAGYRWGADVQVYALLETLQHRGRSTTFCAFLDLRKAFDVAWRDAALVRLHRAGVTGRIWHLIDDLVSNRTACVRIDGHHSEDWEVEDGIGQGAVLSGLLFNILINSLAASIKRACRGVTVGVGSAIARVQLFCMPMMWSSCVMTHRMCRGHWMLLLSGLGSGGSNSESVKQNPLFCVILHERLSWRPHVQHLLARGEQMPVEWTARLFETYVVSSACYGIEFVTQSSALTLLRSRLLQWGRRILQWPAGAPGAAVLAELGWSDLDARWALRAASLCGRLMHLSGITSRPCLPSVIAAAAVSWPCSWIALTRDRLVSGGSPDASYWGVEPGCTRGLVQQWCERLVAPAVRAASDTRYAQAASAMGSLQNYLALQPQPRLCRAVYGSMATTEGAREWGLARCGHHCFADGRSARHRGASSARICRFCATGSDSLEHALLHCPSCLDLRSRWLDRSSTRVLEREDRVMAMFDTRPSDYTARDVANNIWFVAAVCRRAAACIVALYITIAFWAQFLTTTRCEPPMADIMAEPEAATVDIGADGDTATAGAAQKPAQGKRKRGEGPGGGEVTVKDAVGTVRMFNSDKGWGFIDGDTVGRDIFLHSKHFVGRVPNYWIGHKMQTKDKEKAPRMPTGPVRVIFDMSLTSQGKPQALNVRITSGEPEDESDEDNLVDDDDGDGGGDGDPDRPRRTSPTCDTCGSTVATRLGLSVCILCGTPAPRRPMR</sequence>
<dbReference type="InterPro" id="IPR002059">
    <property type="entry name" value="CSP_DNA-bd"/>
</dbReference>
<dbReference type="InterPro" id="IPR052560">
    <property type="entry name" value="RdDP_mobile_element"/>
</dbReference>
<dbReference type="EMBL" id="CAJNNW010025652">
    <property type="protein sequence ID" value="CAE8678052.1"/>
    <property type="molecule type" value="Genomic_DNA"/>
</dbReference>
<dbReference type="PANTHER" id="PTHR36688:SF1">
    <property type="entry name" value="ENDONUCLEASE_EXONUCLEASE_PHOSPHATASE DOMAIN-CONTAINING PROTEIN"/>
    <property type="match status" value="1"/>
</dbReference>
<dbReference type="AlphaFoldDB" id="A0A813JI45"/>
<evidence type="ECO:0000256" key="1">
    <source>
        <dbReference type="SAM" id="MobiDB-lite"/>
    </source>
</evidence>
<evidence type="ECO:0008006" key="6">
    <source>
        <dbReference type="Google" id="ProtNLM"/>
    </source>
</evidence>
<feature type="region of interest" description="Disordered" evidence="1">
    <location>
        <begin position="811"/>
        <end position="848"/>
    </location>
</feature>
<name>A0A813JI45_POLGL</name>
<feature type="region of interest" description="Disordered" evidence="1">
    <location>
        <begin position="696"/>
        <end position="724"/>
    </location>
</feature>
<dbReference type="Pfam" id="PF00078">
    <property type="entry name" value="RVT_1"/>
    <property type="match status" value="1"/>
</dbReference>
<comment type="caution">
    <text evidence="4">The sequence shown here is derived from an EMBL/GenBank/DDBJ whole genome shotgun (WGS) entry which is preliminary data.</text>
</comment>
<evidence type="ECO:0000259" key="2">
    <source>
        <dbReference type="Pfam" id="PF00078"/>
    </source>
</evidence>
<organism evidence="4 5">
    <name type="scientific">Polarella glacialis</name>
    <name type="common">Dinoflagellate</name>
    <dbReference type="NCBI Taxonomy" id="89957"/>
    <lineage>
        <taxon>Eukaryota</taxon>
        <taxon>Sar</taxon>
        <taxon>Alveolata</taxon>
        <taxon>Dinophyceae</taxon>
        <taxon>Suessiales</taxon>
        <taxon>Suessiaceae</taxon>
        <taxon>Polarella</taxon>
    </lineage>
</organism>
<evidence type="ECO:0000313" key="5">
    <source>
        <dbReference type="Proteomes" id="UP000626109"/>
    </source>
</evidence>
<feature type="compositionally biased region" description="Acidic residues" evidence="1">
    <location>
        <begin position="813"/>
        <end position="835"/>
    </location>
</feature>
<reference evidence="4" key="1">
    <citation type="submission" date="2021-02" db="EMBL/GenBank/DDBJ databases">
        <authorList>
            <person name="Dougan E. K."/>
            <person name="Rhodes N."/>
            <person name="Thang M."/>
            <person name="Chan C."/>
        </authorList>
    </citation>
    <scope>NUCLEOTIDE SEQUENCE</scope>
</reference>
<gene>
    <name evidence="4" type="ORF">PGLA2088_LOCUS20596</name>
</gene>
<dbReference type="Gene3D" id="2.40.50.140">
    <property type="entry name" value="Nucleic acid-binding proteins"/>
    <property type="match status" value="1"/>
</dbReference>
<dbReference type="SUPFAM" id="SSF50249">
    <property type="entry name" value="Nucleic acid-binding proteins"/>
    <property type="match status" value="1"/>
</dbReference>
<proteinExistence type="predicted"/>
<feature type="domain" description="Reverse transcriptase" evidence="2">
    <location>
        <begin position="120"/>
        <end position="274"/>
    </location>
</feature>
<dbReference type="Pfam" id="PF00313">
    <property type="entry name" value="CSD"/>
    <property type="match status" value="1"/>
</dbReference>
<accession>A0A813JI45</accession>
<dbReference type="InterPro" id="IPR000477">
    <property type="entry name" value="RT_dom"/>
</dbReference>
<dbReference type="Proteomes" id="UP000626109">
    <property type="component" value="Unassembled WGS sequence"/>
</dbReference>